<dbReference type="AlphaFoldDB" id="C6HGX5"/>
<protein>
    <submittedName>
        <fullName evidence="1">Uncharacterized protein</fullName>
    </submittedName>
</protein>
<dbReference type="HOGENOM" id="CLU_013219_1_0_1"/>
<accession>C6HGX5</accession>
<name>C6HGX5_AJECH</name>
<sequence>MWRSNVTREQLLQKISLLAMLGPIRDGPKTHTLKEIDGTGRILTIEQEGEIIDNLAFLSYRRKSCNPESDDVEVFFQQIIELDFPRISARLKLGAKYPFTKSRAMQLHRVLRQYPLTQIEPTELAVLQEKSNAFLDLQTTEMPDNAPNAFHDAGNHETATQSHVLATALGQSLLDTVEKDALLDWLCKLGQYYKASCKLVLAARRKWRLFQRIRVEAFQVEVPSEVRLPSRSGSALPLIQTLRESTNEAKLLQRFRGSESKADTALLRRLDGTRPSIKVHAEIKLLFYYEIHPEIKRPRVICANKDACFLCDLFFRVHGRFQVLRTFGKLNERWILPDWLNDLPEDRLPLLKATVEEFSSCLDSQITRILRHHERLPDPMESTLCLSARCAGIELSGFEGEKLRVHVRLLAPEEKVDTNSASQDVIPLKSIREVRISFQALQTSSPDIGRNRVDIAE</sequence>
<evidence type="ECO:0000313" key="1">
    <source>
        <dbReference type="EMBL" id="EER40627.1"/>
    </source>
</evidence>
<dbReference type="InterPro" id="IPR027796">
    <property type="entry name" value="OTT_1508_deam-like"/>
</dbReference>
<reference evidence="2" key="1">
    <citation type="submission" date="2009-05" db="EMBL/GenBank/DDBJ databases">
        <title>The genome sequence of Ajellomyces capsulatus strain H143.</title>
        <authorList>
            <person name="Champion M."/>
            <person name="Cuomo C.A."/>
            <person name="Ma L.-J."/>
            <person name="Henn M.R."/>
            <person name="Sil A."/>
            <person name="Goldman B."/>
            <person name="Young S.K."/>
            <person name="Kodira C.D."/>
            <person name="Zeng Q."/>
            <person name="Koehrsen M."/>
            <person name="Alvarado L."/>
            <person name="Berlin A.M."/>
            <person name="Borenstein D."/>
            <person name="Chen Z."/>
            <person name="Engels R."/>
            <person name="Freedman E."/>
            <person name="Gellesch M."/>
            <person name="Goldberg J."/>
            <person name="Griggs A."/>
            <person name="Gujja S."/>
            <person name="Heiman D.I."/>
            <person name="Hepburn T.A."/>
            <person name="Howarth C."/>
            <person name="Jen D."/>
            <person name="Larson L."/>
            <person name="Lewis B."/>
            <person name="Mehta T."/>
            <person name="Park D."/>
            <person name="Pearson M."/>
            <person name="Roberts A."/>
            <person name="Saif S."/>
            <person name="Shea T.D."/>
            <person name="Shenoy N."/>
            <person name="Sisk P."/>
            <person name="Stolte C."/>
            <person name="Sykes S."/>
            <person name="Walk T."/>
            <person name="White J."/>
            <person name="Yandava C."/>
            <person name="Klein B."/>
            <person name="McEwen J.G."/>
            <person name="Puccia R."/>
            <person name="Goldman G.H."/>
            <person name="Felipe M.S."/>
            <person name="Nino-Vega G."/>
            <person name="San-Blas G."/>
            <person name="Taylor J.W."/>
            <person name="Mendoza L."/>
            <person name="Galagan J.E."/>
            <person name="Nusbaum C."/>
            <person name="Birren B.W."/>
        </authorList>
    </citation>
    <scope>NUCLEOTIDE SEQUENCE [LARGE SCALE GENOMIC DNA]</scope>
    <source>
        <strain evidence="2">H143</strain>
    </source>
</reference>
<dbReference type="OrthoDB" id="4851849at2759"/>
<evidence type="ECO:0000313" key="2">
    <source>
        <dbReference type="Proteomes" id="UP000002624"/>
    </source>
</evidence>
<dbReference type="EMBL" id="GG692426">
    <property type="protein sequence ID" value="EER40627.1"/>
    <property type="molecule type" value="Genomic_DNA"/>
</dbReference>
<dbReference type="VEuPathDB" id="FungiDB:HCDG_05216"/>
<dbReference type="Proteomes" id="UP000002624">
    <property type="component" value="Unassembled WGS sequence"/>
</dbReference>
<organism evidence="1 2">
    <name type="scientific">Ajellomyces capsulatus (strain H143)</name>
    <name type="common">Darling's disease fungus</name>
    <name type="synonym">Histoplasma capsulatum</name>
    <dbReference type="NCBI Taxonomy" id="544712"/>
    <lineage>
        <taxon>Eukaryota</taxon>
        <taxon>Fungi</taxon>
        <taxon>Dikarya</taxon>
        <taxon>Ascomycota</taxon>
        <taxon>Pezizomycotina</taxon>
        <taxon>Eurotiomycetes</taxon>
        <taxon>Eurotiomycetidae</taxon>
        <taxon>Onygenales</taxon>
        <taxon>Ajellomycetaceae</taxon>
        <taxon>Histoplasma</taxon>
    </lineage>
</organism>
<dbReference type="Pfam" id="PF14441">
    <property type="entry name" value="OTT_1508_deam"/>
    <property type="match status" value="1"/>
</dbReference>
<gene>
    <name evidence="1" type="ORF">HCDG_05216</name>
</gene>
<proteinExistence type="predicted"/>